<keyword evidence="3 6" id="KW-0812">Transmembrane</keyword>
<evidence type="ECO:0000313" key="8">
    <source>
        <dbReference type="Proteomes" id="UP001152561"/>
    </source>
</evidence>
<dbReference type="EMBL" id="JAJAGQ010000006">
    <property type="protein sequence ID" value="KAJ8561414.1"/>
    <property type="molecule type" value="Genomic_DNA"/>
</dbReference>
<comment type="caution">
    <text evidence="7">The sequence shown here is derived from an EMBL/GenBank/DDBJ whole genome shotgun (WGS) entry which is preliminary data.</text>
</comment>
<sequence length="195" mass="21580">MEKADESLLPGVYKEVGDALHTNPTGLEIVPEKARTSIYALDRSFESVLSSFTPPVVGILAQNVYGYRPIARGADSIATDRENATSLAKALFTAIGSPMALCCVVYSFLYCTYPRDKEKAQMEALIESEMQLLPLDPTSLSGEYSLVKSSENQESYLDEKPVDDMHFSEVDGLDFEDGNDKTLIYRRPTISKFAE</sequence>
<dbReference type="PANTHER" id="PTHR23505">
    <property type="entry name" value="SPINSTER"/>
    <property type="match status" value="1"/>
</dbReference>
<feature type="transmembrane region" description="Helical" evidence="6">
    <location>
        <begin position="90"/>
        <end position="113"/>
    </location>
</feature>
<evidence type="ECO:0000256" key="1">
    <source>
        <dbReference type="ARBA" id="ARBA00004141"/>
    </source>
</evidence>
<evidence type="ECO:0000256" key="5">
    <source>
        <dbReference type="ARBA" id="ARBA00023136"/>
    </source>
</evidence>
<gene>
    <name evidence="7" type="ORF">K7X08_027604</name>
</gene>
<comment type="subcellular location">
    <subcellularLocation>
        <location evidence="1">Membrane</location>
        <topology evidence="1">Multi-pass membrane protein</topology>
    </subcellularLocation>
</comment>
<evidence type="ECO:0000313" key="7">
    <source>
        <dbReference type="EMBL" id="KAJ8561414.1"/>
    </source>
</evidence>
<keyword evidence="8" id="KW-1185">Reference proteome</keyword>
<evidence type="ECO:0000256" key="4">
    <source>
        <dbReference type="ARBA" id="ARBA00022989"/>
    </source>
</evidence>
<dbReference type="Proteomes" id="UP001152561">
    <property type="component" value="Unassembled WGS sequence"/>
</dbReference>
<protein>
    <submittedName>
        <fullName evidence="7">Uncharacterized protein</fullName>
    </submittedName>
</protein>
<keyword evidence="4 6" id="KW-1133">Transmembrane helix</keyword>
<dbReference type="GO" id="GO:0016020">
    <property type="term" value="C:membrane"/>
    <property type="evidence" value="ECO:0007669"/>
    <property type="project" value="UniProtKB-SubCell"/>
</dbReference>
<dbReference type="PANTHER" id="PTHR23505:SF72">
    <property type="entry name" value="MAJOR FACILITATOR SUPERFAMILY (MFS) PROFILE DOMAIN-CONTAINING PROTEIN"/>
    <property type="match status" value="1"/>
</dbReference>
<accession>A0A9Q1MN55</accession>
<dbReference type="InterPro" id="IPR044770">
    <property type="entry name" value="MFS_spinster-like"/>
</dbReference>
<keyword evidence="5 6" id="KW-0472">Membrane</keyword>
<reference evidence="8" key="1">
    <citation type="journal article" date="2023" name="Proc. Natl. Acad. Sci. U.S.A.">
        <title>Genomic and structural basis for evolution of tropane alkaloid biosynthesis.</title>
        <authorList>
            <person name="Wanga Y.-J."/>
            <person name="Taina T."/>
            <person name="Yua J.-Y."/>
            <person name="Lia J."/>
            <person name="Xua B."/>
            <person name="Chenc J."/>
            <person name="D'Auriad J.C."/>
            <person name="Huanga J.-P."/>
            <person name="Huanga S.-X."/>
        </authorList>
    </citation>
    <scope>NUCLEOTIDE SEQUENCE [LARGE SCALE GENOMIC DNA]</scope>
    <source>
        <strain evidence="8">cv. KIB-2019</strain>
    </source>
</reference>
<name>A0A9Q1MN55_9SOLA</name>
<dbReference type="OrthoDB" id="440755at2759"/>
<organism evidence="7 8">
    <name type="scientific">Anisodus acutangulus</name>
    <dbReference type="NCBI Taxonomy" id="402998"/>
    <lineage>
        <taxon>Eukaryota</taxon>
        <taxon>Viridiplantae</taxon>
        <taxon>Streptophyta</taxon>
        <taxon>Embryophyta</taxon>
        <taxon>Tracheophyta</taxon>
        <taxon>Spermatophyta</taxon>
        <taxon>Magnoliopsida</taxon>
        <taxon>eudicotyledons</taxon>
        <taxon>Gunneridae</taxon>
        <taxon>Pentapetalae</taxon>
        <taxon>asterids</taxon>
        <taxon>lamiids</taxon>
        <taxon>Solanales</taxon>
        <taxon>Solanaceae</taxon>
        <taxon>Solanoideae</taxon>
        <taxon>Hyoscyameae</taxon>
        <taxon>Anisodus</taxon>
    </lineage>
</organism>
<evidence type="ECO:0000256" key="2">
    <source>
        <dbReference type="ARBA" id="ARBA00022448"/>
    </source>
</evidence>
<evidence type="ECO:0000256" key="3">
    <source>
        <dbReference type="ARBA" id="ARBA00022692"/>
    </source>
</evidence>
<keyword evidence="2" id="KW-0813">Transport</keyword>
<dbReference type="AlphaFoldDB" id="A0A9Q1MN55"/>
<proteinExistence type="predicted"/>
<evidence type="ECO:0000256" key="6">
    <source>
        <dbReference type="SAM" id="Phobius"/>
    </source>
</evidence>